<dbReference type="InterPro" id="IPR021533">
    <property type="entry name" value="PepSY-like"/>
</dbReference>
<evidence type="ECO:0000259" key="2">
    <source>
        <dbReference type="Pfam" id="PF11396"/>
    </source>
</evidence>
<dbReference type="EMBL" id="RJJX01000041">
    <property type="protein sequence ID" value="RUT72856.1"/>
    <property type="molecule type" value="Genomic_DNA"/>
</dbReference>
<accession>A0A434AER5</accession>
<dbReference type="Gene3D" id="3.10.450.360">
    <property type="match status" value="1"/>
</dbReference>
<dbReference type="Pfam" id="PF11396">
    <property type="entry name" value="PepSY_like"/>
    <property type="match status" value="1"/>
</dbReference>
<evidence type="ECO:0000313" key="4">
    <source>
        <dbReference type="Proteomes" id="UP000282985"/>
    </source>
</evidence>
<dbReference type="Proteomes" id="UP000282985">
    <property type="component" value="Unassembled WGS sequence"/>
</dbReference>
<evidence type="ECO:0000313" key="3">
    <source>
        <dbReference type="EMBL" id="RUT72856.1"/>
    </source>
</evidence>
<reference evidence="3 4" key="1">
    <citation type="submission" date="2018-11" db="EMBL/GenBank/DDBJ databases">
        <title>Parancylomarina longa gen. nov., sp. nov., isolated from sediments of southern Okinawa.</title>
        <authorList>
            <person name="Fu T."/>
        </authorList>
    </citation>
    <scope>NUCLEOTIDE SEQUENCE [LARGE SCALE GENOMIC DNA]</scope>
    <source>
        <strain evidence="3 4">T3-2 S1-C</strain>
    </source>
</reference>
<comment type="caution">
    <text evidence="3">The sequence shown here is derived from an EMBL/GenBank/DDBJ whole genome shotgun (WGS) entry which is preliminary data.</text>
</comment>
<dbReference type="AlphaFoldDB" id="A0A434AER5"/>
<name>A0A434AER5_9BACT</name>
<evidence type="ECO:0000256" key="1">
    <source>
        <dbReference type="SAM" id="SignalP"/>
    </source>
</evidence>
<dbReference type="PROSITE" id="PS51257">
    <property type="entry name" value="PROKAR_LIPOPROTEIN"/>
    <property type="match status" value="1"/>
</dbReference>
<dbReference type="SUPFAM" id="SSF160574">
    <property type="entry name" value="BT0923-like"/>
    <property type="match status" value="1"/>
</dbReference>
<protein>
    <recommendedName>
        <fullName evidence="2">Putative beta-lactamase-inhibitor-like PepSY-like domain-containing protein</fullName>
    </recommendedName>
</protein>
<dbReference type="OrthoDB" id="799540at2"/>
<sequence>MKTLKLVTAILLAAGISACAQNKKPVPTAIQNAFLVKFPDAKKVKWDKENKMEWEAEFKMDGKEYSANFLADGTWKETEYEIKKAAIPATIKQTLDTEFAGYEIEEAEFSKTADGQVYEFEIEKGKTNMEVAIDKSGKVVKREEQQEEEKDND</sequence>
<feature type="domain" description="Putative beta-lactamase-inhibitor-like PepSY-like" evidence="2">
    <location>
        <begin position="61"/>
        <end position="140"/>
    </location>
</feature>
<feature type="signal peptide" evidence="1">
    <location>
        <begin position="1"/>
        <end position="20"/>
    </location>
</feature>
<feature type="chain" id="PRO_5019087046" description="Putative beta-lactamase-inhibitor-like PepSY-like domain-containing protein" evidence="1">
    <location>
        <begin position="21"/>
        <end position="153"/>
    </location>
</feature>
<organism evidence="3 4">
    <name type="scientific">Ancylomarina longa</name>
    <dbReference type="NCBI Taxonomy" id="2487017"/>
    <lineage>
        <taxon>Bacteria</taxon>
        <taxon>Pseudomonadati</taxon>
        <taxon>Bacteroidota</taxon>
        <taxon>Bacteroidia</taxon>
        <taxon>Marinilabiliales</taxon>
        <taxon>Marinifilaceae</taxon>
        <taxon>Ancylomarina</taxon>
    </lineage>
</organism>
<keyword evidence="1" id="KW-0732">Signal</keyword>
<gene>
    <name evidence="3" type="ORF">DLK05_16355</name>
</gene>
<keyword evidence="4" id="KW-1185">Reference proteome</keyword>
<dbReference type="RefSeq" id="WP_127345036.1">
    <property type="nucleotide sequence ID" value="NZ_RJJX01000041.1"/>
</dbReference>
<proteinExistence type="predicted"/>